<name>A0ABX4SVJ0_9GAMM</name>
<keyword evidence="6" id="KW-0472">Membrane</keyword>
<evidence type="ECO:0000313" key="11">
    <source>
        <dbReference type="EMBL" id="PLR26445.1"/>
    </source>
</evidence>
<evidence type="ECO:0000256" key="2">
    <source>
        <dbReference type="ARBA" id="ARBA00007613"/>
    </source>
</evidence>
<evidence type="ECO:0000256" key="6">
    <source>
        <dbReference type="ARBA" id="ARBA00023136"/>
    </source>
</evidence>
<dbReference type="PANTHER" id="PTHR30026">
    <property type="entry name" value="OUTER MEMBRANE PROTEIN TOLC"/>
    <property type="match status" value="1"/>
</dbReference>
<comment type="subcellular location">
    <subcellularLocation>
        <location evidence="1">Cell outer membrane</location>
    </subcellularLocation>
</comment>
<evidence type="ECO:0000313" key="12">
    <source>
        <dbReference type="Proteomes" id="UP000234296"/>
    </source>
</evidence>
<dbReference type="Pfam" id="PF02321">
    <property type="entry name" value="OEP"/>
    <property type="match status" value="2"/>
</dbReference>
<dbReference type="SUPFAM" id="SSF56954">
    <property type="entry name" value="Outer membrane efflux proteins (OEP)"/>
    <property type="match status" value="1"/>
</dbReference>
<protein>
    <submittedName>
        <fullName evidence="11">Channel protein TolC</fullName>
    </submittedName>
</protein>
<evidence type="ECO:0000256" key="5">
    <source>
        <dbReference type="ARBA" id="ARBA00022692"/>
    </source>
</evidence>
<keyword evidence="3" id="KW-0813">Transport</keyword>
<accession>A0ABX4SVJ0</accession>
<keyword evidence="12" id="KW-1185">Reference proteome</keyword>
<dbReference type="InterPro" id="IPR051906">
    <property type="entry name" value="TolC-like"/>
</dbReference>
<evidence type="ECO:0000256" key="4">
    <source>
        <dbReference type="ARBA" id="ARBA00022452"/>
    </source>
</evidence>
<dbReference type="RefSeq" id="WP_101761753.1">
    <property type="nucleotide sequence ID" value="NZ_PJRT01000005.1"/>
</dbReference>
<keyword evidence="7" id="KW-0998">Cell outer membrane</keyword>
<feature type="compositionally biased region" description="Polar residues" evidence="9">
    <location>
        <begin position="70"/>
        <end position="81"/>
    </location>
</feature>
<sequence>MKQIKCSQRMLSLLIGSLIAVQSGTAQTASNDDDELLMFVEVSQPKPAVKSTPKAKAVSADEMAQKLAMRSQSLVSPTPSVQKPPVQAPAPRSVPVASSQTLLASASAAKPGVPSLVSPAPAATAIVTTPAPIRQAAAPTPVPQRQLLGGMSRTESNLTSSAGSSELPVFRPATSAPQLTTLTQNVEPALTPEPRLSVARAPQTVVQASPGELELRNIFYSAVMTALQRSPQVRSTQLQIEAAKEDVSNVKGQRWPQVDVTSNSRRYEFGKGNRNASDSNMPAFGVNVATNLIDFGQTSNTIKSKEYSVKAAGYQNTAQMEDLAWQVSNGLVELSKQRLVIEMSKQYVARMQELVTMLSGIVSADQGRRSELTQAKGRFLQAQSALDNAVSKARDTEIQLYRLLGETQVPLPPAMQWQLQPSQLDVLLAQVEKHPTLAKAQAQSQAAFAEADALKSSSLPKINWVVSKDTGKDYYGREQSWQTGINVSWGLFRGGSAKAAEQAAVQRASAMREESEEQRNDLEQRVRAADQDARSMLQRADLYRNLSRESDRIRLDFFDQWYHLGKRTLLDVLSAESDYYNNRVAEVTNRFDGYSSIFRGYASAGQLMNWLKNVPQR</sequence>
<keyword evidence="5" id="KW-0812">Transmembrane</keyword>
<evidence type="ECO:0000256" key="3">
    <source>
        <dbReference type="ARBA" id="ARBA00022448"/>
    </source>
</evidence>
<dbReference type="Gene3D" id="1.20.1600.10">
    <property type="entry name" value="Outer membrane efflux proteins (OEP)"/>
    <property type="match status" value="1"/>
</dbReference>
<keyword evidence="10" id="KW-0732">Signal</keyword>
<proteinExistence type="inferred from homology"/>
<comment type="similarity">
    <text evidence="2">Belongs to the outer membrane factor (OMF) (TC 1.B.17) family.</text>
</comment>
<evidence type="ECO:0000256" key="9">
    <source>
        <dbReference type="SAM" id="MobiDB-lite"/>
    </source>
</evidence>
<keyword evidence="4" id="KW-1134">Transmembrane beta strand</keyword>
<feature type="chain" id="PRO_5045225687" evidence="10">
    <location>
        <begin position="29"/>
        <end position="617"/>
    </location>
</feature>
<gene>
    <name evidence="11" type="ORF">PZBJ_06605</name>
</gene>
<dbReference type="Proteomes" id="UP000234296">
    <property type="component" value="Unassembled WGS sequence"/>
</dbReference>
<comment type="caution">
    <text evidence="11">The sequence shown here is derived from an EMBL/GenBank/DDBJ whole genome shotgun (WGS) entry which is preliminary data.</text>
</comment>
<dbReference type="InterPro" id="IPR003423">
    <property type="entry name" value="OMP_efflux"/>
</dbReference>
<keyword evidence="8" id="KW-0175">Coiled coil</keyword>
<feature type="coiled-coil region" evidence="8">
    <location>
        <begin position="498"/>
        <end position="539"/>
    </location>
</feature>
<organism evidence="11 12">
    <name type="scientific">Pantoea endophytica</name>
    <dbReference type="NCBI Taxonomy" id="92488"/>
    <lineage>
        <taxon>Bacteria</taxon>
        <taxon>Pseudomonadati</taxon>
        <taxon>Pseudomonadota</taxon>
        <taxon>Gammaproteobacteria</taxon>
        <taxon>Enterobacterales</taxon>
        <taxon>Erwiniaceae</taxon>
        <taxon>Pantoea</taxon>
    </lineage>
</organism>
<feature type="signal peptide" evidence="10">
    <location>
        <begin position="1"/>
        <end position="28"/>
    </location>
</feature>
<evidence type="ECO:0000256" key="1">
    <source>
        <dbReference type="ARBA" id="ARBA00004442"/>
    </source>
</evidence>
<dbReference type="PANTHER" id="PTHR30026:SF20">
    <property type="entry name" value="OUTER MEMBRANE PROTEIN TOLC"/>
    <property type="match status" value="1"/>
</dbReference>
<evidence type="ECO:0000256" key="10">
    <source>
        <dbReference type="SAM" id="SignalP"/>
    </source>
</evidence>
<evidence type="ECO:0000256" key="7">
    <source>
        <dbReference type="ARBA" id="ARBA00023237"/>
    </source>
</evidence>
<reference evidence="12" key="1">
    <citation type="submission" date="2017-12" db="EMBL/GenBank/DDBJ databases">
        <title>The genome sequence of Pantoea sp. 596.</title>
        <authorList>
            <person name="Gao J."/>
            <person name="Mao X."/>
            <person name="Sun J."/>
        </authorList>
    </citation>
    <scope>NUCLEOTIDE SEQUENCE [LARGE SCALE GENOMIC DNA]</scope>
    <source>
        <strain evidence="12">596</strain>
    </source>
</reference>
<dbReference type="EMBL" id="PJRT01000005">
    <property type="protein sequence ID" value="PLR26445.1"/>
    <property type="molecule type" value="Genomic_DNA"/>
</dbReference>
<feature type="region of interest" description="Disordered" evidence="9">
    <location>
        <begin position="69"/>
        <end position="94"/>
    </location>
</feature>
<evidence type="ECO:0000256" key="8">
    <source>
        <dbReference type="SAM" id="Coils"/>
    </source>
</evidence>